<dbReference type="PROSITE" id="PS00198">
    <property type="entry name" value="4FE4S_FER_1"/>
    <property type="match status" value="1"/>
</dbReference>
<evidence type="ECO:0000259" key="12">
    <source>
        <dbReference type="PROSITE" id="PS51656"/>
    </source>
</evidence>
<protein>
    <recommendedName>
        <fullName evidence="10">Ion-translocating oxidoreductase complex subunit B</fullName>
        <ecNumber evidence="10">7.-.-.-</ecNumber>
    </recommendedName>
    <alternativeName>
        <fullName evidence="10">Rnf electron transport complex subunit B</fullName>
    </alternativeName>
</protein>
<keyword evidence="2 10" id="KW-0004">4Fe-4S</keyword>
<feature type="binding site" evidence="10">
    <location>
        <position position="180"/>
    </location>
    <ligand>
        <name>[4Fe-4S] cluster</name>
        <dbReference type="ChEBI" id="CHEBI:49883"/>
        <label>2</label>
    </ligand>
</feature>
<keyword evidence="8 10" id="KW-0411">Iron-sulfur</keyword>
<keyword evidence="6 10" id="KW-0249">Electron transport</keyword>
<dbReference type="InterPro" id="IPR007202">
    <property type="entry name" value="4Fe-4S_dom"/>
</dbReference>
<name>A0A328UFF8_9FIRM</name>
<accession>A0A328UFF8</accession>
<dbReference type="InterPro" id="IPR050395">
    <property type="entry name" value="4Fe4S_Ferredoxin_RnfB"/>
</dbReference>
<dbReference type="SUPFAM" id="SSF54862">
    <property type="entry name" value="4Fe-4S ferredoxins"/>
    <property type="match status" value="2"/>
</dbReference>
<feature type="binding site" evidence="10">
    <location>
        <position position="147"/>
    </location>
    <ligand>
        <name>[4Fe-4S] cluster</name>
        <dbReference type="ChEBI" id="CHEBI:49883"/>
        <label>2</label>
    </ligand>
</feature>
<proteinExistence type="inferred from homology"/>
<keyword evidence="5 10" id="KW-1278">Translocase</keyword>
<dbReference type="InterPro" id="IPR017896">
    <property type="entry name" value="4Fe4S_Fe-S-bd"/>
</dbReference>
<evidence type="ECO:0000259" key="11">
    <source>
        <dbReference type="PROSITE" id="PS51379"/>
    </source>
</evidence>
<evidence type="ECO:0000313" key="14">
    <source>
        <dbReference type="Proteomes" id="UP000249377"/>
    </source>
</evidence>
<comment type="caution">
    <text evidence="13">The sequence shown here is derived from an EMBL/GenBank/DDBJ whole genome shotgun (WGS) entry which is preliminary data.</text>
</comment>
<feature type="region of interest" description="Hydrophobic" evidence="10">
    <location>
        <begin position="1"/>
        <end position="26"/>
    </location>
</feature>
<comment type="subunit">
    <text evidence="10">The complex is composed of six subunits: RnfA, RnfB, RnfC, RnfD, RnfE and RnfG.</text>
</comment>
<dbReference type="PANTHER" id="PTHR43560:SF1">
    <property type="entry name" value="ION-TRANSLOCATING OXIDOREDUCTASE COMPLEX SUBUNIT B"/>
    <property type="match status" value="1"/>
</dbReference>
<dbReference type="NCBIfam" id="TIGR01944">
    <property type="entry name" value="rnfB"/>
    <property type="match status" value="1"/>
</dbReference>
<comment type="function">
    <text evidence="10">Part of a membrane-bound complex that couples electron transfer with translocation of ions across the membrane.</text>
</comment>
<feature type="binding site" evidence="10">
    <location>
        <position position="49"/>
    </location>
    <ligand>
        <name>[4Fe-4S] cluster</name>
        <dbReference type="ChEBI" id="CHEBI:49883"/>
        <label>1</label>
    </ligand>
</feature>
<dbReference type="Pfam" id="PF04060">
    <property type="entry name" value="FeS"/>
    <property type="match status" value="1"/>
</dbReference>
<keyword evidence="3 10" id="KW-0479">Metal-binding</keyword>
<dbReference type="GO" id="GO:0005886">
    <property type="term" value="C:plasma membrane"/>
    <property type="evidence" value="ECO:0007669"/>
    <property type="project" value="UniProtKB-SubCell"/>
</dbReference>
<dbReference type="GO" id="GO:0009055">
    <property type="term" value="F:electron transfer activity"/>
    <property type="evidence" value="ECO:0007669"/>
    <property type="project" value="InterPro"/>
</dbReference>
<dbReference type="GO" id="GO:0046872">
    <property type="term" value="F:metal ion binding"/>
    <property type="evidence" value="ECO:0007669"/>
    <property type="project" value="UniProtKB-KW"/>
</dbReference>
<dbReference type="PROSITE" id="PS51656">
    <property type="entry name" value="4FE4S"/>
    <property type="match status" value="1"/>
</dbReference>
<feature type="domain" description="4Fe-4S ferredoxin-type" evidence="11">
    <location>
        <begin position="235"/>
        <end position="264"/>
    </location>
</feature>
<keyword evidence="1 10" id="KW-0813">Transport</keyword>
<dbReference type="PANTHER" id="PTHR43560">
    <property type="entry name" value="ION-TRANSLOCATING OXIDOREDUCTASE COMPLEX SUBUNIT B"/>
    <property type="match status" value="1"/>
</dbReference>
<comment type="cofactor">
    <cofactor evidence="10">
        <name>[4Fe-4S] cluster</name>
        <dbReference type="ChEBI" id="CHEBI:49883"/>
    </cofactor>
    <text evidence="10">Binds 3 [4Fe-4S] clusters.</text>
</comment>
<evidence type="ECO:0000256" key="1">
    <source>
        <dbReference type="ARBA" id="ARBA00022448"/>
    </source>
</evidence>
<dbReference type="GO" id="GO:0051539">
    <property type="term" value="F:4 iron, 4 sulfur cluster binding"/>
    <property type="evidence" value="ECO:0007669"/>
    <property type="project" value="UniProtKB-UniRule"/>
</dbReference>
<dbReference type="Pfam" id="PF12838">
    <property type="entry name" value="Fer4_7"/>
    <property type="match status" value="1"/>
</dbReference>
<keyword evidence="4 10" id="KW-0677">Repeat</keyword>
<dbReference type="PROSITE" id="PS51379">
    <property type="entry name" value="4FE4S_FER_2"/>
    <property type="match status" value="3"/>
</dbReference>
<evidence type="ECO:0000256" key="10">
    <source>
        <dbReference type="HAMAP-Rule" id="MF_00463"/>
    </source>
</evidence>
<dbReference type="HAMAP" id="MF_00463">
    <property type="entry name" value="RsxB_RnfB"/>
    <property type="match status" value="1"/>
</dbReference>
<evidence type="ECO:0000313" key="13">
    <source>
        <dbReference type="EMBL" id="RAQ30336.1"/>
    </source>
</evidence>
<dbReference type="EMBL" id="QLYR01000001">
    <property type="protein sequence ID" value="RAQ30336.1"/>
    <property type="molecule type" value="Genomic_DNA"/>
</dbReference>
<evidence type="ECO:0000256" key="8">
    <source>
        <dbReference type="ARBA" id="ARBA00023014"/>
    </source>
</evidence>
<evidence type="ECO:0000256" key="3">
    <source>
        <dbReference type="ARBA" id="ARBA00022723"/>
    </source>
</evidence>
<evidence type="ECO:0000256" key="7">
    <source>
        <dbReference type="ARBA" id="ARBA00023004"/>
    </source>
</evidence>
<keyword evidence="9 10" id="KW-0472">Membrane</keyword>
<keyword evidence="7 10" id="KW-0408">Iron</keyword>
<keyword evidence="10" id="KW-1003">Cell membrane</keyword>
<feature type="binding site" evidence="10">
    <location>
        <position position="137"/>
    </location>
    <ligand>
        <name>[4Fe-4S] cluster</name>
        <dbReference type="ChEBI" id="CHEBI:49883"/>
        <label>2</label>
    </ligand>
</feature>
<evidence type="ECO:0000256" key="5">
    <source>
        <dbReference type="ARBA" id="ARBA00022967"/>
    </source>
</evidence>
<feature type="binding site" evidence="10">
    <location>
        <position position="151"/>
    </location>
    <ligand>
        <name>[4Fe-4S] cluster</name>
        <dbReference type="ChEBI" id="CHEBI:49883"/>
        <label>3</label>
    </ligand>
</feature>
<evidence type="ECO:0000256" key="6">
    <source>
        <dbReference type="ARBA" id="ARBA00022982"/>
    </source>
</evidence>
<evidence type="ECO:0000256" key="2">
    <source>
        <dbReference type="ARBA" id="ARBA00022485"/>
    </source>
</evidence>
<dbReference type="EC" id="7.-.-.-" evidence="10"/>
<feature type="binding site" evidence="10">
    <location>
        <position position="74"/>
    </location>
    <ligand>
        <name>[4Fe-4S] cluster</name>
        <dbReference type="ChEBI" id="CHEBI:49883"/>
        <label>1</label>
    </ligand>
</feature>
<organism evidence="13 14">
    <name type="scientific">Hydrogeniiclostridium mannosilyticum</name>
    <dbReference type="NCBI Taxonomy" id="2764322"/>
    <lineage>
        <taxon>Bacteria</taxon>
        <taxon>Bacillati</taxon>
        <taxon>Bacillota</taxon>
        <taxon>Clostridia</taxon>
        <taxon>Eubacteriales</taxon>
        <taxon>Acutalibacteraceae</taxon>
        <taxon>Hydrogeniiclostridium</taxon>
    </lineage>
</organism>
<feature type="binding site" evidence="10">
    <location>
        <position position="170"/>
    </location>
    <ligand>
        <name>[4Fe-4S] cluster</name>
        <dbReference type="ChEBI" id="CHEBI:49883"/>
        <label>3</label>
    </ligand>
</feature>
<evidence type="ECO:0000256" key="4">
    <source>
        <dbReference type="ARBA" id="ARBA00022737"/>
    </source>
</evidence>
<comment type="subcellular location">
    <subcellularLocation>
        <location evidence="10">Cell membrane</location>
    </subcellularLocation>
</comment>
<gene>
    <name evidence="10" type="primary">rnfB</name>
    <name evidence="13" type="ORF">DPQ25_02190</name>
</gene>
<dbReference type="Gene3D" id="1.10.15.40">
    <property type="entry name" value="Electron transport complex subunit B, putative Fe-S cluster"/>
    <property type="match status" value="1"/>
</dbReference>
<reference evidence="13 14" key="1">
    <citation type="submission" date="2018-06" db="EMBL/GenBank/DDBJ databases">
        <title>Noncontiguous genome sequence of Ruminococcaceae bacterium ASD2818.</title>
        <authorList>
            <person name="Chaplin A.V."/>
            <person name="Sokolova S.R."/>
            <person name="Kochetkova T.O."/>
            <person name="Goltsov A.Y."/>
            <person name="Trofimov D.Y."/>
            <person name="Efimov B.A."/>
        </authorList>
    </citation>
    <scope>NUCLEOTIDE SEQUENCE [LARGE SCALE GENOMIC DNA]</scope>
    <source>
        <strain evidence="13 14">ASD2818</strain>
    </source>
</reference>
<dbReference type="GO" id="GO:0022900">
    <property type="term" value="P:electron transport chain"/>
    <property type="evidence" value="ECO:0007669"/>
    <property type="project" value="UniProtKB-UniRule"/>
</dbReference>
<dbReference type="AlphaFoldDB" id="A0A328UFF8"/>
<feature type="binding site" evidence="10">
    <location>
        <position position="52"/>
    </location>
    <ligand>
        <name>[4Fe-4S] cluster</name>
        <dbReference type="ChEBI" id="CHEBI:49883"/>
        <label>1</label>
    </ligand>
</feature>
<dbReference type="Proteomes" id="UP000249377">
    <property type="component" value="Unassembled WGS sequence"/>
</dbReference>
<dbReference type="RefSeq" id="WP_112331533.1">
    <property type="nucleotide sequence ID" value="NZ_JADPHD010000001.1"/>
</dbReference>
<feature type="domain" description="4Fe-4S ferredoxin-type" evidence="11">
    <location>
        <begin position="206"/>
        <end position="234"/>
    </location>
</feature>
<evidence type="ECO:0000256" key="9">
    <source>
        <dbReference type="ARBA" id="ARBA00023136"/>
    </source>
</evidence>
<dbReference type="CDD" id="cd10549">
    <property type="entry name" value="MtMvhB_like"/>
    <property type="match status" value="1"/>
</dbReference>
<feature type="binding site" evidence="10">
    <location>
        <position position="173"/>
    </location>
    <ligand>
        <name>[4Fe-4S] cluster</name>
        <dbReference type="ChEBI" id="CHEBI:49883"/>
        <label>3</label>
    </ligand>
</feature>
<dbReference type="InterPro" id="IPR017900">
    <property type="entry name" value="4Fe4S_Fe_S_CS"/>
</dbReference>
<feature type="binding site" evidence="10">
    <location>
        <position position="176"/>
    </location>
    <ligand>
        <name>[4Fe-4S] cluster</name>
        <dbReference type="ChEBI" id="CHEBI:49883"/>
        <label>3</label>
    </ligand>
</feature>
<dbReference type="Gene3D" id="3.30.70.20">
    <property type="match status" value="2"/>
</dbReference>
<feature type="binding site" evidence="10">
    <location>
        <position position="141"/>
    </location>
    <ligand>
        <name>[4Fe-4S] cluster</name>
        <dbReference type="ChEBI" id="CHEBI:49883"/>
        <label>2</label>
    </ligand>
</feature>
<feature type="domain" description="4Fe-4S ferredoxin-type" evidence="11">
    <location>
        <begin position="161"/>
        <end position="190"/>
    </location>
</feature>
<feature type="domain" description="4Fe-4S" evidence="12">
    <location>
        <begin position="32"/>
        <end position="91"/>
    </location>
</feature>
<dbReference type="InterPro" id="IPR010207">
    <property type="entry name" value="Elect_transpt_cplx_RnfB/RsxB"/>
</dbReference>
<dbReference type="Pfam" id="PF12837">
    <property type="entry name" value="Fer4_6"/>
    <property type="match status" value="1"/>
</dbReference>
<comment type="caution">
    <text evidence="10">Lacks conserved residue(s) required for the propagation of feature annotation.</text>
</comment>
<sequence>MNEILIPVLLVAGIGLVAGLGLAVASIVMAVPKDEKAEEILAVLPGANCGACGFSGCSGYAAALAKGEAKPGLCAPGGADVAAEVSKILGVEGAAVERQVAVVHCMGSYDYTSDKMEYQGIRSCAAAALLAGGVTSCRFGCMGMGDCASACQYGAIEVCNGVARIDPERCKGCSMCIKACPKQLISFVPYKPQAVVRCSSCDKGAETMKVCKIGCIGCKKCERICESDAIHVVDFHAVVDPEKCTACGKCAEACPRHCISMMNTAAEAPETA</sequence>
<feature type="binding site" evidence="10">
    <location>
        <position position="57"/>
    </location>
    <ligand>
        <name>[4Fe-4S] cluster</name>
        <dbReference type="ChEBI" id="CHEBI:49883"/>
        <label>1</label>
    </ligand>
</feature>
<keyword evidence="14" id="KW-1185">Reference proteome</keyword>
<comment type="similarity">
    <text evidence="10">Belongs to the 4Fe4S bacterial-type ferredoxin family. RnfB subfamily.</text>
</comment>